<reference evidence="3 4" key="1">
    <citation type="submission" date="2021-11" db="EMBL/GenBank/DDBJ databases">
        <title>Black yeast isolated from Biological Soil Crust.</title>
        <authorList>
            <person name="Kurbessoian T."/>
        </authorList>
    </citation>
    <scope>NUCLEOTIDE SEQUENCE [LARGE SCALE GENOMIC DNA]</scope>
    <source>
        <strain evidence="3 4">CCFEE 5522</strain>
    </source>
</reference>
<protein>
    <recommendedName>
        <fullName evidence="5">Chromo domain-containing protein</fullName>
    </recommendedName>
</protein>
<dbReference type="SUPFAM" id="SSF54160">
    <property type="entry name" value="Chromo domain-like"/>
    <property type="match status" value="1"/>
</dbReference>
<dbReference type="Proteomes" id="UP001324427">
    <property type="component" value="Unassembled WGS sequence"/>
</dbReference>
<feature type="compositionally biased region" description="Acidic residues" evidence="2">
    <location>
        <begin position="182"/>
        <end position="194"/>
    </location>
</feature>
<accession>A0AAV9J804</accession>
<feature type="region of interest" description="Disordered" evidence="2">
    <location>
        <begin position="179"/>
        <end position="267"/>
    </location>
</feature>
<dbReference type="CDD" id="cd00024">
    <property type="entry name" value="CD_CSD"/>
    <property type="match status" value="1"/>
</dbReference>
<dbReference type="InterPro" id="IPR016197">
    <property type="entry name" value="Chromo-like_dom_sf"/>
</dbReference>
<evidence type="ECO:0000256" key="1">
    <source>
        <dbReference type="ARBA" id="ARBA00011353"/>
    </source>
</evidence>
<name>A0AAV9J804_9PEZI</name>
<evidence type="ECO:0008006" key="5">
    <source>
        <dbReference type="Google" id="ProtNLM"/>
    </source>
</evidence>
<organism evidence="3 4">
    <name type="scientific">Oleoguttula mirabilis</name>
    <dbReference type="NCBI Taxonomy" id="1507867"/>
    <lineage>
        <taxon>Eukaryota</taxon>
        <taxon>Fungi</taxon>
        <taxon>Dikarya</taxon>
        <taxon>Ascomycota</taxon>
        <taxon>Pezizomycotina</taxon>
        <taxon>Dothideomycetes</taxon>
        <taxon>Dothideomycetidae</taxon>
        <taxon>Mycosphaerellales</taxon>
        <taxon>Teratosphaeriaceae</taxon>
        <taxon>Oleoguttula</taxon>
    </lineage>
</organism>
<proteinExistence type="predicted"/>
<evidence type="ECO:0000256" key="2">
    <source>
        <dbReference type="SAM" id="MobiDB-lite"/>
    </source>
</evidence>
<dbReference type="EMBL" id="JAVFHQ010000060">
    <property type="protein sequence ID" value="KAK4540878.1"/>
    <property type="molecule type" value="Genomic_DNA"/>
</dbReference>
<dbReference type="AlphaFoldDB" id="A0AAV9J804"/>
<dbReference type="Gene3D" id="2.40.50.40">
    <property type="match status" value="1"/>
</dbReference>
<gene>
    <name evidence="3" type="ORF">LTR36_008820</name>
</gene>
<feature type="compositionally biased region" description="Acidic residues" evidence="2">
    <location>
        <begin position="237"/>
        <end position="256"/>
    </location>
</feature>
<evidence type="ECO:0000313" key="3">
    <source>
        <dbReference type="EMBL" id="KAK4540878.1"/>
    </source>
</evidence>
<keyword evidence="4" id="KW-1185">Reference proteome</keyword>
<comment type="subunit">
    <text evidence="1">Component of the NuA4 histone acetyltransferase complex.</text>
</comment>
<sequence length="309" mass="33984">MQLKCSVEDVSFLLSQTALQPPPSPPTAATDTSRICFRTPKSNHRILHTQTDTYDLSTDNMPGAMSREERNLEINGTQALRGGLVPTTAALPTYQWRGGARYAIDGGNAQAYALESRYEQAGEAFYWVVDRIIDQRTNNNGGVEYRALWGAPYTPADASWEPAAHFHPTTIAAYLRVQQGADDSDSDDSDSDDSDYSHDSSSDDSNSDDSSSDNEDENDEDQDEDSAMQDGGHDVDTDVDMQDVEEVFIEDDEDEAPASSRSEDQNVVEVEASSSIMTDAEYQAAFEYARPSAGPPDPDITFDVDIFNR</sequence>
<feature type="compositionally biased region" description="Acidic residues" evidence="2">
    <location>
        <begin position="205"/>
        <end position="227"/>
    </location>
</feature>
<comment type="caution">
    <text evidence="3">The sequence shown here is derived from an EMBL/GenBank/DDBJ whole genome shotgun (WGS) entry which is preliminary data.</text>
</comment>
<evidence type="ECO:0000313" key="4">
    <source>
        <dbReference type="Proteomes" id="UP001324427"/>
    </source>
</evidence>